<keyword evidence="1" id="KW-0812">Transmembrane</keyword>
<proteinExistence type="predicted"/>
<sequence length="165" mass="18770">MLPFGKQDEFYALLTPQERYHYFLQYLLLTFHNIAAGAYWYAVAALVEPELGRNLVILSFVLFCLVPIHGSIARSARRYRATDAVPAEPTGILKFQLQAFRRARVPLLLTIGYSLTCDLLDARHFLAEPQVGLLWKVLFVGGLLPACIVYGFLVQHFFAHARSKR</sequence>
<feature type="transmembrane region" description="Helical" evidence="1">
    <location>
        <begin position="105"/>
        <end position="126"/>
    </location>
</feature>
<evidence type="ECO:0000256" key="1">
    <source>
        <dbReference type="SAM" id="Phobius"/>
    </source>
</evidence>
<evidence type="ECO:0000313" key="2">
    <source>
        <dbReference type="EMBL" id="MBB6050460.1"/>
    </source>
</evidence>
<feature type="transmembrane region" description="Helical" evidence="1">
    <location>
        <begin position="54"/>
        <end position="72"/>
    </location>
</feature>
<keyword evidence="1" id="KW-0472">Membrane</keyword>
<accession>A0A7W9W6V4</accession>
<protein>
    <submittedName>
        <fullName evidence="2">Uncharacterized protein</fullName>
    </submittedName>
</protein>
<name>A0A7W9W6V4_ARMRO</name>
<organism evidence="2 3">
    <name type="scientific">Armatimonas rosea</name>
    <dbReference type="NCBI Taxonomy" id="685828"/>
    <lineage>
        <taxon>Bacteria</taxon>
        <taxon>Bacillati</taxon>
        <taxon>Armatimonadota</taxon>
        <taxon>Armatimonadia</taxon>
        <taxon>Armatimonadales</taxon>
        <taxon>Armatimonadaceae</taxon>
        <taxon>Armatimonas</taxon>
    </lineage>
</organism>
<reference evidence="2 3" key="1">
    <citation type="submission" date="2020-08" db="EMBL/GenBank/DDBJ databases">
        <title>Genomic Encyclopedia of Type Strains, Phase IV (KMG-IV): sequencing the most valuable type-strain genomes for metagenomic binning, comparative biology and taxonomic classification.</title>
        <authorList>
            <person name="Goeker M."/>
        </authorList>
    </citation>
    <scope>NUCLEOTIDE SEQUENCE [LARGE SCALE GENOMIC DNA]</scope>
    <source>
        <strain evidence="2 3">DSM 23562</strain>
    </source>
</reference>
<keyword evidence="1" id="KW-1133">Transmembrane helix</keyword>
<dbReference type="Proteomes" id="UP000520814">
    <property type="component" value="Unassembled WGS sequence"/>
</dbReference>
<dbReference type="EMBL" id="JACHGW010000002">
    <property type="protein sequence ID" value="MBB6050460.1"/>
    <property type="molecule type" value="Genomic_DNA"/>
</dbReference>
<dbReference type="RefSeq" id="WP_184195454.1">
    <property type="nucleotide sequence ID" value="NZ_JACHGW010000002.1"/>
</dbReference>
<feature type="transmembrane region" description="Helical" evidence="1">
    <location>
        <begin position="20"/>
        <end position="42"/>
    </location>
</feature>
<dbReference type="AlphaFoldDB" id="A0A7W9W6V4"/>
<keyword evidence="3" id="KW-1185">Reference proteome</keyword>
<evidence type="ECO:0000313" key="3">
    <source>
        <dbReference type="Proteomes" id="UP000520814"/>
    </source>
</evidence>
<comment type="caution">
    <text evidence="2">The sequence shown here is derived from an EMBL/GenBank/DDBJ whole genome shotgun (WGS) entry which is preliminary data.</text>
</comment>
<gene>
    <name evidence="2" type="ORF">HNQ39_002251</name>
</gene>
<feature type="transmembrane region" description="Helical" evidence="1">
    <location>
        <begin position="138"/>
        <end position="159"/>
    </location>
</feature>